<dbReference type="OMA" id="ERFSCTN"/>
<evidence type="ECO:0000256" key="2">
    <source>
        <dbReference type="ARBA" id="ARBA00022617"/>
    </source>
</evidence>
<sequence length="508" mass="57001">MSKELFPAANSAQRLGVPAPVLNTTKVPLQRGRSLMDWIRLSKSNVDLRGTGPRPLKISMEELAKHNSDDAWMAIRGYVFNVTRYMEYHPGGESELMRGVGKDATSLFEEVHRWVNFESMLKACFIGTLIPDFTIPKQPKSTSSLLSVPGNNLLKLPGLGKIGGKQYFNVGFKQTEEEVIILFQSDSLETSVENFVCNISNDGLSMHVDFISHKQSLSYFIKLHKQVKASISIVKREVIEIALKKAEPGSLWDGFGSCKHTQPFKNRLLSCTLISKSNITHDTLQLHFRLPESCHMLTPMGAHVFFQASIEDILIRRPYTVALPCITESTCANDPNNFYTLIKVYETGALTKVIGNLSPGDEISVATFEIKFHIGLISSFSNILLLAAGTGFTPMVRVMHHCLFNTDKKVQLGFFNKKELDILWRNDLKTLKARFYSRFTVDHVLSQPDQDWSGLKGRVSIPLLKEMLSNFQIDTTFVLVCGPTPFTTLTLKFLSDMKVKSSSVFAFT</sequence>
<dbReference type="GO" id="GO:0006801">
    <property type="term" value="P:superoxide metabolic process"/>
    <property type="evidence" value="ECO:0000318"/>
    <property type="project" value="GO_Central"/>
</dbReference>
<reference evidence="8" key="3">
    <citation type="submission" date="2025-08" db="UniProtKB">
        <authorList>
            <consortium name="Ensembl"/>
        </authorList>
    </citation>
    <scope>IDENTIFICATION</scope>
</reference>
<keyword evidence="9" id="KW-1185">Reference proteome</keyword>
<dbReference type="HOGENOM" id="CLU_003827_0_2_1"/>
<dbReference type="AlphaFoldDB" id="F6T1X5"/>
<accession>F6T1X5</accession>
<protein>
    <submittedName>
        <fullName evidence="8">Uncharacterized protein</fullName>
    </submittedName>
</protein>
<name>F6T1X5_CIOIN</name>
<dbReference type="SUPFAM" id="SSF63380">
    <property type="entry name" value="Riboflavin synthase domain-like"/>
    <property type="match status" value="1"/>
</dbReference>
<feature type="domain" description="FAD-binding FR-type" evidence="7">
    <location>
        <begin position="266"/>
        <end position="383"/>
    </location>
</feature>
<evidence type="ECO:0000256" key="5">
    <source>
        <dbReference type="ARBA" id="ARBA00023004"/>
    </source>
</evidence>
<dbReference type="InParanoid" id="F6T1X5"/>
<reference evidence="8" key="2">
    <citation type="journal article" date="2008" name="Genome Biol.">
        <title>Improved genome assembly and evidence-based global gene model set for the chordate Ciona intestinalis: new insight into intron and operon populations.</title>
        <authorList>
            <person name="Satou Y."/>
            <person name="Mineta K."/>
            <person name="Ogasawara M."/>
            <person name="Sasakura Y."/>
            <person name="Shoguchi E."/>
            <person name="Ueno K."/>
            <person name="Yamada L."/>
            <person name="Matsumoto J."/>
            <person name="Wasserscheid J."/>
            <person name="Dewar K."/>
            <person name="Wiley G.B."/>
            <person name="Macmil S.L."/>
            <person name="Roe B.A."/>
            <person name="Zeller R.W."/>
            <person name="Hastings K.E."/>
            <person name="Lemaire P."/>
            <person name="Lindquist E."/>
            <person name="Endo T."/>
            <person name="Hotta K."/>
            <person name="Inaba K."/>
        </authorList>
    </citation>
    <scope>NUCLEOTIDE SEQUENCE [LARGE SCALE GENOMIC DNA]</scope>
    <source>
        <strain evidence="8">wild type</strain>
    </source>
</reference>
<dbReference type="Pfam" id="PF00175">
    <property type="entry name" value="NAD_binding_1"/>
    <property type="match status" value="1"/>
</dbReference>
<evidence type="ECO:0000313" key="8">
    <source>
        <dbReference type="Ensembl" id="ENSCINP00000017586.3"/>
    </source>
</evidence>
<dbReference type="Gene3D" id="3.40.50.80">
    <property type="entry name" value="Nucleotide-binding domain of ferredoxin-NADP reductase (FNR) module"/>
    <property type="match status" value="1"/>
</dbReference>
<evidence type="ECO:0000256" key="3">
    <source>
        <dbReference type="ARBA" id="ARBA00022723"/>
    </source>
</evidence>
<dbReference type="FunFam" id="3.10.120.10:FF:000001">
    <property type="entry name" value="Cytochrome b5 reductase 4"/>
    <property type="match status" value="1"/>
</dbReference>
<dbReference type="STRING" id="7719.ENSCINP00000017586"/>
<dbReference type="InterPro" id="IPR036400">
    <property type="entry name" value="Cyt_B5-like_heme/steroid_sf"/>
</dbReference>
<comment type="similarity">
    <text evidence="1">Belongs to the flavoprotein pyridine nucleotide cytochrome reductase family.</text>
</comment>
<dbReference type="InterPro" id="IPR017927">
    <property type="entry name" value="FAD-bd_FR_type"/>
</dbReference>
<dbReference type="PANTHER" id="PTHR46237">
    <property type="entry name" value="CYTOCHROME B5 REDUCTASE 4 FAMILY MEMBER"/>
    <property type="match status" value="1"/>
</dbReference>
<dbReference type="PROSITE" id="PS51384">
    <property type="entry name" value="FAD_FR"/>
    <property type="match status" value="1"/>
</dbReference>
<reference evidence="9" key="1">
    <citation type="journal article" date="2002" name="Science">
        <title>The draft genome of Ciona intestinalis: insights into chordate and vertebrate origins.</title>
        <authorList>
            <person name="Dehal P."/>
            <person name="Satou Y."/>
            <person name="Campbell R.K."/>
            <person name="Chapman J."/>
            <person name="Degnan B."/>
            <person name="De Tomaso A."/>
            <person name="Davidson B."/>
            <person name="Di Gregorio A."/>
            <person name="Gelpke M."/>
            <person name="Goodstein D.M."/>
            <person name="Harafuji N."/>
            <person name="Hastings K.E."/>
            <person name="Ho I."/>
            <person name="Hotta K."/>
            <person name="Huang W."/>
            <person name="Kawashima T."/>
            <person name="Lemaire P."/>
            <person name="Martinez D."/>
            <person name="Meinertzhagen I.A."/>
            <person name="Necula S."/>
            <person name="Nonaka M."/>
            <person name="Putnam N."/>
            <person name="Rash S."/>
            <person name="Saiga H."/>
            <person name="Satake M."/>
            <person name="Terry A."/>
            <person name="Yamada L."/>
            <person name="Wang H.G."/>
            <person name="Awazu S."/>
            <person name="Azumi K."/>
            <person name="Boore J."/>
            <person name="Branno M."/>
            <person name="Chin-Bow S."/>
            <person name="DeSantis R."/>
            <person name="Doyle S."/>
            <person name="Francino P."/>
            <person name="Keys D.N."/>
            <person name="Haga S."/>
            <person name="Hayashi H."/>
            <person name="Hino K."/>
            <person name="Imai K.S."/>
            <person name="Inaba K."/>
            <person name="Kano S."/>
            <person name="Kobayashi K."/>
            <person name="Kobayashi M."/>
            <person name="Lee B.I."/>
            <person name="Makabe K.W."/>
            <person name="Manohar C."/>
            <person name="Matassi G."/>
            <person name="Medina M."/>
            <person name="Mochizuki Y."/>
            <person name="Mount S."/>
            <person name="Morishita T."/>
            <person name="Miura S."/>
            <person name="Nakayama A."/>
            <person name="Nishizaka S."/>
            <person name="Nomoto H."/>
            <person name="Ohta F."/>
            <person name="Oishi K."/>
            <person name="Rigoutsos I."/>
            <person name="Sano M."/>
            <person name="Sasaki A."/>
            <person name="Sasakura Y."/>
            <person name="Shoguchi E."/>
            <person name="Shin-i T."/>
            <person name="Spagnuolo A."/>
            <person name="Stainier D."/>
            <person name="Suzuki M.M."/>
            <person name="Tassy O."/>
            <person name="Takatori N."/>
            <person name="Tokuoka M."/>
            <person name="Yagi K."/>
            <person name="Yoshizaki F."/>
            <person name="Wada S."/>
            <person name="Zhang C."/>
            <person name="Hyatt P.D."/>
            <person name="Larimer F."/>
            <person name="Detter C."/>
            <person name="Doggett N."/>
            <person name="Glavina T."/>
            <person name="Hawkins T."/>
            <person name="Richardson P."/>
            <person name="Lucas S."/>
            <person name="Kohara Y."/>
            <person name="Levine M."/>
            <person name="Satoh N."/>
            <person name="Rokhsar D.S."/>
        </authorList>
    </citation>
    <scope>NUCLEOTIDE SEQUENCE [LARGE SCALE GENOMIC DNA]</scope>
</reference>
<dbReference type="GeneTree" id="ENSGT00940000155536"/>
<evidence type="ECO:0000256" key="1">
    <source>
        <dbReference type="ARBA" id="ARBA00006105"/>
    </source>
</evidence>
<dbReference type="GO" id="GO:0005783">
    <property type="term" value="C:endoplasmic reticulum"/>
    <property type="evidence" value="ECO:0000318"/>
    <property type="project" value="GO_Central"/>
</dbReference>
<dbReference type="InterPro" id="IPR017938">
    <property type="entry name" value="Riboflavin_synthase-like_b-brl"/>
</dbReference>
<dbReference type="GO" id="GO:0005737">
    <property type="term" value="C:cytoplasm"/>
    <property type="evidence" value="ECO:0000318"/>
    <property type="project" value="GO_Central"/>
</dbReference>
<keyword evidence="4" id="KW-0560">Oxidoreductase</keyword>
<dbReference type="Proteomes" id="UP000008144">
    <property type="component" value="Chromosome 2"/>
</dbReference>
<evidence type="ECO:0000256" key="4">
    <source>
        <dbReference type="ARBA" id="ARBA00023002"/>
    </source>
</evidence>
<proteinExistence type="inferred from homology"/>
<dbReference type="SMART" id="SM01117">
    <property type="entry name" value="Cyt-b5"/>
    <property type="match status" value="1"/>
</dbReference>
<dbReference type="InterPro" id="IPR008333">
    <property type="entry name" value="Cbr1-like_FAD-bd_dom"/>
</dbReference>
<feature type="domain" description="Cytochrome b5 heme-binding" evidence="6">
    <location>
        <begin position="55"/>
        <end position="130"/>
    </location>
</feature>
<dbReference type="PROSITE" id="PS50255">
    <property type="entry name" value="CYTOCHROME_B5_2"/>
    <property type="match status" value="1"/>
</dbReference>
<dbReference type="InterPro" id="IPR001433">
    <property type="entry name" value="OxRdtase_FAD/NAD-bd"/>
</dbReference>
<dbReference type="Pfam" id="PF00970">
    <property type="entry name" value="FAD_binding_6"/>
    <property type="match status" value="1"/>
</dbReference>
<dbReference type="CDD" id="cd06463">
    <property type="entry name" value="p23_like"/>
    <property type="match status" value="1"/>
</dbReference>
<dbReference type="Ensembl" id="ENSCINT00000017586.3">
    <property type="protein sequence ID" value="ENSCINP00000017586.3"/>
    <property type="gene ID" value="ENSCING00000008625.3"/>
</dbReference>
<dbReference type="InterPro" id="IPR039261">
    <property type="entry name" value="FNR_nucleotide-bd"/>
</dbReference>
<dbReference type="PANTHER" id="PTHR46237:SF1">
    <property type="entry name" value="CYTOCHROME B5 REDUCTASE 4"/>
    <property type="match status" value="1"/>
</dbReference>
<dbReference type="Pfam" id="PF00173">
    <property type="entry name" value="Cyt-b5"/>
    <property type="match status" value="1"/>
</dbReference>
<dbReference type="GO" id="GO:0046872">
    <property type="term" value="F:metal ion binding"/>
    <property type="evidence" value="ECO:0007669"/>
    <property type="project" value="UniProtKB-KW"/>
</dbReference>
<dbReference type="InterPro" id="IPR018506">
    <property type="entry name" value="Cyt_B5_heme-BS"/>
</dbReference>
<dbReference type="SUPFAM" id="SSF49764">
    <property type="entry name" value="HSP20-like chaperones"/>
    <property type="match status" value="1"/>
</dbReference>
<evidence type="ECO:0000259" key="7">
    <source>
        <dbReference type="PROSITE" id="PS51384"/>
    </source>
</evidence>
<reference evidence="8" key="4">
    <citation type="submission" date="2025-09" db="UniProtKB">
        <authorList>
            <consortium name="Ensembl"/>
        </authorList>
    </citation>
    <scope>IDENTIFICATION</scope>
</reference>
<keyword evidence="3" id="KW-0479">Metal-binding</keyword>
<dbReference type="PRINTS" id="PR00406">
    <property type="entry name" value="CYTB5RDTASE"/>
</dbReference>
<dbReference type="EMBL" id="EAAA01001471">
    <property type="status" value="NOT_ANNOTATED_CDS"/>
    <property type="molecule type" value="Genomic_DNA"/>
</dbReference>
<keyword evidence="5" id="KW-0408">Iron</keyword>
<dbReference type="GO" id="GO:0020037">
    <property type="term" value="F:heme binding"/>
    <property type="evidence" value="ECO:0000318"/>
    <property type="project" value="GO_Central"/>
</dbReference>
<dbReference type="CDD" id="cd06183">
    <property type="entry name" value="cyt_b5_reduct_like"/>
    <property type="match status" value="1"/>
</dbReference>
<dbReference type="PRINTS" id="PR00363">
    <property type="entry name" value="CYTOCHROMEB5"/>
</dbReference>
<dbReference type="InterPro" id="IPR001199">
    <property type="entry name" value="Cyt_B5-like_heme/steroid-bd"/>
</dbReference>
<dbReference type="Gene3D" id="2.40.30.10">
    <property type="entry name" value="Translation factors"/>
    <property type="match status" value="1"/>
</dbReference>
<evidence type="ECO:0000259" key="6">
    <source>
        <dbReference type="PROSITE" id="PS50255"/>
    </source>
</evidence>
<dbReference type="SUPFAM" id="SSF52343">
    <property type="entry name" value="Ferredoxin reductase-like, C-terminal NADP-linked domain"/>
    <property type="match status" value="1"/>
</dbReference>
<dbReference type="SUPFAM" id="SSF55856">
    <property type="entry name" value="Cytochrome b5-like heme/steroid binding domain"/>
    <property type="match status" value="1"/>
</dbReference>
<dbReference type="Gene3D" id="3.10.120.10">
    <property type="entry name" value="Cytochrome b5-like heme/steroid binding domain"/>
    <property type="match status" value="1"/>
</dbReference>
<dbReference type="GO" id="GO:0004128">
    <property type="term" value="F:cytochrome-b5 reductase activity, acting on NAD(P)H"/>
    <property type="evidence" value="ECO:0000318"/>
    <property type="project" value="GO_Central"/>
</dbReference>
<dbReference type="FunCoup" id="F6T1X5">
    <property type="interactions" value="500"/>
</dbReference>
<keyword evidence="2" id="KW-0349">Heme</keyword>
<dbReference type="PROSITE" id="PS00191">
    <property type="entry name" value="CYTOCHROME_B5_1"/>
    <property type="match status" value="1"/>
</dbReference>
<organism evidence="8 9">
    <name type="scientific">Ciona intestinalis</name>
    <name type="common">Transparent sea squirt</name>
    <name type="synonym">Ascidia intestinalis</name>
    <dbReference type="NCBI Taxonomy" id="7719"/>
    <lineage>
        <taxon>Eukaryota</taxon>
        <taxon>Metazoa</taxon>
        <taxon>Chordata</taxon>
        <taxon>Tunicata</taxon>
        <taxon>Ascidiacea</taxon>
        <taxon>Phlebobranchia</taxon>
        <taxon>Cionidae</taxon>
        <taxon>Ciona</taxon>
    </lineage>
</organism>
<evidence type="ECO:0000313" key="9">
    <source>
        <dbReference type="Proteomes" id="UP000008144"/>
    </source>
</evidence>
<dbReference type="InterPro" id="IPR008978">
    <property type="entry name" value="HSP20-like_chaperone"/>
</dbReference>
<dbReference type="FunFam" id="3.40.50.80:FF:000021">
    <property type="entry name" value="Cytochrome b5 reductase 4"/>
    <property type="match status" value="1"/>
</dbReference>
<dbReference type="InterPro" id="IPR051872">
    <property type="entry name" value="Cytochrome_b5/Flavoprotein_Rdt"/>
</dbReference>